<dbReference type="GO" id="GO:0005975">
    <property type="term" value="P:carbohydrate metabolic process"/>
    <property type="evidence" value="ECO:0007669"/>
    <property type="project" value="InterPro"/>
</dbReference>
<accession>A0A916VG80</accession>
<evidence type="ECO:0008006" key="8">
    <source>
        <dbReference type="Google" id="ProtNLM"/>
    </source>
</evidence>
<evidence type="ECO:0000256" key="1">
    <source>
        <dbReference type="ARBA" id="ARBA00001946"/>
    </source>
</evidence>
<dbReference type="InterPro" id="IPR006879">
    <property type="entry name" value="YdjC-like"/>
</dbReference>
<dbReference type="Gene3D" id="3.20.20.370">
    <property type="entry name" value="Glycoside hydrolase/deacetylase"/>
    <property type="match status" value="1"/>
</dbReference>
<keyword evidence="2" id="KW-0479">Metal-binding</keyword>
<evidence type="ECO:0000256" key="5">
    <source>
        <dbReference type="ARBA" id="ARBA00023277"/>
    </source>
</evidence>
<dbReference type="Proteomes" id="UP000654993">
    <property type="component" value="Unassembled WGS sequence"/>
</dbReference>
<dbReference type="EMBL" id="BMAQ01000004">
    <property type="protein sequence ID" value="GFR37265.1"/>
    <property type="molecule type" value="Genomic_DNA"/>
</dbReference>
<dbReference type="PANTHER" id="PTHR31609:SF1">
    <property type="entry name" value="CARBOHYDRATE DEACETYLASE"/>
    <property type="match status" value="1"/>
</dbReference>
<dbReference type="GO" id="GO:0019213">
    <property type="term" value="F:deacetylase activity"/>
    <property type="evidence" value="ECO:0007669"/>
    <property type="project" value="TreeGrafter"/>
</dbReference>
<proteinExistence type="predicted"/>
<dbReference type="RefSeq" id="WP_200965557.1">
    <property type="nucleotide sequence ID" value="NZ_BMAQ01000004.1"/>
</dbReference>
<dbReference type="GO" id="GO:0016787">
    <property type="term" value="F:hydrolase activity"/>
    <property type="evidence" value="ECO:0007669"/>
    <property type="project" value="UniProtKB-KW"/>
</dbReference>
<dbReference type="GO" id="GO:0046872">
    <property type="term" value="F:metal ion binding"/>
    <property type="evidence" value="ECO:0007669"/>
    <property type="project" value="UniProtKB-KW"/>
</dbReference>
<keyword evidence="5" id="KW-0119">Carbohydrate metabolism</keyword>
<comment type="caution">
    <text evidence="6">The sequence shown here is derived from an EMBL/GenBank/DDBJ whole genome shotgun (WGS) entry which is preliminary data.</text>
</comment>
<reference evidence="6" key="1">
    <citation type="submission" date="2020-08" db="EMBL/GenBank/DDBJ databases">
        <authorList>
            <person name="Uke A."/>
            <person name="Chhe C."/>
            <person name="Baramee S."/>
            <person name="Kosugi A."/>
        </authorList>
    </citation>
    <scope>NUCLEOTIDE SEQUENCE</scope>
    <source>
        <strain evidence="6">DA-C8</strain>
    </source>
</reference>
<reference evidence="6" key="2">
    <citation type="journal article" date="2021" name="Data Brief">
        <title>Draft genome sequence data of the facultative, thermophilic, xylanolytic bacterium Paenibacillus sp. strain DA-C8.</title>
        <authorList>
            <person name="Chhe C."/>
            <person name="Uke A."/>
            <person name="Baramee S."/>
            <person name="Ungkulpasvich U."/>
            <person name="Tachaapaikoon C."/>
            <person name="Pason P."/>
            <person name="Waeonukul R."/>
            <person name="Ratanakhanokchai K."/>
            <person name="Kosugi A."/>
        </authorList>
    </citation>
    <scope>NUCLEOTIDE SEQUENCE</scope>
    <source>
        <strain evidence="6">DA-C8</strain>
    </source>
</reference>
<dbReference type="PANTHER" id="PTHR31609">
    <property type="entry name" value="YDJC DEACETYLASE FAMILY MEMBER"/>
    <property type="match status" value="1"/>
</dbReference>
<dbReference type="AlphaFoldDB" id="A0A916VG80"/>
<sequence>MERRLILNCDDYGQCRAANEAIQHLLEERRVSSATLMPPAPAFAEAAAWVRRRGLKNIGLHLTLTSEIDGLRWKSLSGGKSLHDESGAMPKTIEEFEIKAVTKEVRAEIQAQFAAMAQAGIAISHVDNHMGSLYGIATGRSHLPYVLRECAKRRLPFRLPRYIAAKDELLNSIPNAAGTLSIVTAFADLVGCRIPDYLLSHSYDVQPGETYERFKQMLITKIYELPEGVSEIYIHPALEDEEMKAKVPSWEKRVWEYRLMLDSDFAYALRDAGVILTDYSYVQRYRKASRRRALGRLLGGLRA</sequence>
<dbReference type="InterPro" id="IPR011330">
    <property type="entry name" value="Glyco_hydro/deAcase_b/a-brl"/>
</dbReference>
<evidence type="ECO:0000313" key="6">
    <source>
        <dbReference type="EMBL" id="GFR37265.1"/>
    </source>
</evidence>
<dbReference type="SUPFAM" id="SSF88713">
    <property type="entry name" value="Glycoside hydrolase/deacetylase"/>
    <property type="match status" value="1"/>
</dbReference>
<keyword evidence="4" id="KW-0460">Magnesium</keyword>
<dbReference type="Pfam" id="PF04794">
    <property type="entry name" value="YdjC"/>
    <property type="match status" value="1"/>
</dbReference>
<organism evidence="6 7">
    <name type="scientific">Insulibacter thermoxylanivorax</name>
    <dbReference type="NCBI Taxonomy" id="2749268"/>
    <lineage>
        <taxon>Bacteria</taxon>
        <taxon>Bacillati</taxon>
        <taxon>Bacillota</taxon>
        <taxon>Bacilli</taxon>
        <taxon>Bacillales</taxon>
        <taxon>Paenibacillaceae</taxon>
        <taxon>Insulibacter</taxon>
    </lineage>
</organism>
<keyword evidence="7" id="KW-1185">Reference proteome</keyword>
<comment type="cofactor">
    <cofactor evidence="1">
        <name>Mg(2+)</name>
        <dbReference type="ChEBI" id="CHEBI:18420"/>
    </cofactor>
</comment>
<evidence type="ECO:0000313" key="7">
    <source>
        <dbReference type="Proteomes" id="UP000654993"/>
    </source>
</evidence>
<evidence type="ECO:0000256" key="2">
    <source>
        <dbReference type="ARBA" id="ARBA00022723"/>
    </source>
</evidence>
<keyword evidence="3" id="KW-0378">Hydrolase</keyword>
<evidence type="ECO:0000256" key="3">
    <source>
        <dbReference type="ARBA" id="ARBA00022801"/>
    </source>
</evidence>
<name>A0A916VG80_9BACL</name>
<protein>
    <recommendedName>
        <fullName evidence="8">ChbG/HpnK family deacetylase</fullName>
    </recommendedName>
</protein>
<gene>
    <name evidence="6" type="ORF">PRECH8_05610</name>
</gene>
<evidence type="ECO:0000256" key="4">
    <source>
        <dbReference type="ARBA" id="ARBA00022842"/>
    </source>
</evidence>